<keyword evidence="4" id="KW-0285">Flavoprotein</keyword>
<evidence type="ECO:0000256" key="3">
    <source>
        <dbReference type="ARBA" id="ARBA00022448"/>
    </source>
</evidence>
<dbReference type="SUPFAM" id="SSF52343">
    <property type="entry name" value="Ferredoxin reductase-like, C-terminal NADP-linked domain"/>
    <property type="match status" value="1"/>
</dbReference>
<sequence length="1181" mass="128368">MDPLSISASILAILGTARGVVKVLKKLHGKKYASDEIPALINEVSTFTLLLEAINAYLTEEEAAGTENPCCQILTDQISQASILLQELNAAIEEYHGSQVKGIFRNSSQSGKLASYYGQRLQKARQSIHSTVVLLQRNSHNRAFSTLFLRLNDISTAVGESVTKIEILQASQTRTEGRLEHLAAQTAAMSGSSFNLNDSISDACSNSSAVSVTADMVDREDEPPLIPPGSGIERVPSLCTEFVVNATVGYERCRSGCPCQCHSESTVRTPLVLRNILGSLIFAFRGLAIPNVRSCDYHGCRKMGHTTFSLSYFFPTWLLARVFSLAGAWRDLSGPGVSIVVRMPRVISDDSAIFHLVETGNEEAVRNLLSKRGASPFDVSSDGRSALWRATALTGGAGPISAVQLSMVRLFINEGADVYEKDLHGHNSLDLAFDLVAMNPKGTFDLRSLFPVEDYADGMGSGFSLLHRIATGLGPRVLHLENVLGVDDRDVCKLDNRARSPLSWAAMAADQSAISALLDHGAAASALIRDASGDCPLSIAFYRGDAKCAKMILESDLTSTVQAVNRTNKYGESPIFFAVQSGNTECLDLLIQHSVDLDTRMPAGGTALHIAACYGHEDIVDMLIQAGADLEAKDQAGRSPLCATVYWGYGDTGMKLDRVARRLCRGGSSLDWVVSGFEFHPPAPAITLEAKGDQVLDGKYKIRDKECVSVLLARVHRDPDVYGSDADEFKRFRMLGENSSKLPPNAWKLFGNGTRACIGEWDATYQKLPIRVDEQLAKAGAKSIVSRAAVDVSRGNCLDAFDEWEEKGFWPTLRKLSGKSNEVSVTGARELKLEIGIGTRTNLLGQDVVTAQVSQSRLLTKPGAPSKRHIGITLPDGTTYRVGDYLAVLPLNPPAVVRRVMRRFHLPWDATVTIDATKLTVLPTGHTLSVQSLLAAILELEQPVTEPLAQGVAGTIPEDKLPKDLKDRIQKGDFQKVNTTLLDTLESHPSVTFTFGQYLAALPALHLRQCSISSTPTEKQSEVSLTYSVINAPAKGSSKGHRFLGTVTTFLESLEVGDHLQVGLCPNRNGFHLPANNKTPIIMACAGTGLAPFHGFVAERAIKKSGGSEVGPALLFYGCNHPDEDDHYREQFDEWERDGVVSMRRAYTFAPEQSKNCKFVQDRVWLNKADIADFFGKDVQG</sequence>
<dbReference type="InterPro" id="IPR039261">
    <property type="entry name" value="FNR_nucleotide-bd"/>
</dbReference>
<dbReference type="PANTHER" id="PTHR19384">
    <property type="entry name" value="NITRIC OXIDE SYNTHASE-RELATED"/>
    <property type="match status" value="1"/>
</dbReference>
<dbReference type="PROSITE" id="PS50297">
    <property type="entry name" value="ANK_REP_REGION"/>
    <property type="match status" value="2"/>
</dbReference>
<dbReference type="Pfam" id="PF12796">
    <property type="entry name" value="Ank_2"/>
    <property type="match status" value="1"/>
</dbReference>
<dbReference type="SUPFAM" id="SSF48403">
    <property type="entry name" value="Ankyrin repeat"/>
    <property type="match status" value="2"/>
</dbReference>
<dbReference type="AlphaFoldDB" id="A0A9P9CZW2"/>
<dbReference type="GO" id="GO:0003958">
    <property type="term" value="F:NADPH-hemoprotein reductase activity"/>
    <property type="evidence" value="ECO:0007669"/>
    <property type="project" value="TreeGrafter"/>
</dbReference>
<dbReference type="Gene3D" id="1.25.40.20">
    <property type="entry name" value="Ankyrin repeat-containing domain"/>
    <property type="match status" value="2"/>
</dbReference>
<dbReference type="PROSITE" id="PS00086">
    <property type="entry name" value="CYTOCHROME_P450"/>
    <property type="match status" value="1"/>
</dbReference>
<dbReference type="GO" id="GO:0020037">
    <property type="term" value="F:heme binding"/>
    <property type="evidence" value="ECO:0007669"/>
    <property type="project" value="InterPro"/>
</dbReference>
<keyword evidence="8" id="KW-0408">Iron</keyword>
<dbReference type="InterPro" id="IPR017972">
    <property type="entry name" value="Cyt_P450_CS"/>
</dbReference>
<dbReference type="Gene3D" id="2.40.30.10">
    <property type="entry name" value="Translation factors"/>
    <property type="match status" value="1"/>
</dbReference>
<evidence type="ECO:0000256" key="6">
    <source>
        <dbReference type="ARBA" id="ARBA00022827"/>
    </source>
</evidence>
<dbReference type="Pfam" id="PF00175">
    <property type="entry name" value="NAD_binding_1"/>
    <property type="match status" value="1"/>
</dbReference>
<dbReference type="InterPro" id="IPR001433">
    <property type="entry name" value="OxRdtase_FAD/NAD-bd"/>
</dbReference>
<dbReference type="GO" id="GO:0050660">
    <property type="term" value="F:flavin adenine dinucleotide binding"/>
    <property type="evidence" value="ECO:0007669"/>
    <property type="project" value="TreeGrafter"/>
</dbReference>
<keyword evidence="6" id="KW-0274">FAD</keyword>
<dbReference type="InterPro" id="IPR001709">
    <property type="entry name" value="Flavoprot_Pyr_Nucl_cyt_Rdtase"/>
</dbReference>
<feature type="domain" description="FAD-binding FR-type" evidence="10">
    <location>
        <begin position="846"/>
        <end position="1074"/>
    </location>
</feature>
<dbReference type="SMART" id="SM00248">
    <property type="entry name" value="ANK"/>
    <property type="match status" value="6"/>
</dbReference>
<dbReference type="PROSITE" id="PS50088">
    <property type="entry name" value="ANK_REPEAT"/>
    <property type="match status" value="2"/>
</dbReference>
<dbReference type="Proteomes" id="UP000738349">
    <property type="component" value="Unassembled WGS sequence"/>
</dbReference>
<dbReference type="PRINTS" id="PR00371">
    <property type="entry name" value="FPNCR"/>
</dbReference>
<protein>
    <recommendedName>
        <fullName evidence="10">FAD-binding FR-type domain-containing protein</fullName>
    </recommendedName>
</protein>
<evidence type="ECO:0000256" key="7">
    <source>
        <dbReference type="ARBA" id="ARBA00023002"/>
    </source>
</evidence>
<dbReference type="SUPFAM" id="SSF63380">
    <property type="entry name" value="Riboflavin synthase domain-like"/>
    <property type="match status" value="1"/>
</dbReference>
<keyword evidence="5" id="KW-0479">Metal-binding</keyword>
<dbReference type="Pfam" id="PF00667">
    <property type="entry name" value="FAD_binding_1"/>
    <property type="match status" value="1"/>
</dbReference>
<dbReference type="Gene3D" id="1.10.630.10">
    <property type="entry name" value="Cytochrome P450"/>
    <property type="match status" value="1"/>
</dbReference>
<evidence type="ECO:0000256" key="8">
    <source>
        <dbReference type="ARBA" id="ARBA00023004"/>
    </source>
</evidence>
<evidence type="ECO:0000256" key="9">
    <source>
        <dbReference type="PROSITE-ProRule" id="PRU00023"/>
    </source>
</evidence>
<dbReference type="InterPro" id="IPR036770">
    <property type="entry name" value="Ankyrin_rpt-contain_sf"/>
</dbReference>
<evidence type="ECO:0000313" key="12">
    <source>
        <dbReference type="Proteomes" id="UP000738349"/>
    </source>
</evidence>
<evidence type="ECO:0000256" key="5">
    <source>
        <dbReference type="ARBA" id="ARBA00022723"/>
    </source>
</evidence>
<dbReference type="InterPro" id="IPR003097">
    <property type="entry name" value="CysJ-like_FAD-binding"/>
</dbReference>
<dbReference type="SUPFAM" id="SSF48264">
    <property type="entry name" value="Cytochrome P450"/>
    <property type="match status" value="1"/>
</dbReference>
<comment type="caution">
    <text evidence="11">The sequence shown here is derived from an EMBL/GenBank/DDBJ whole genome shotgun (WGS) entry which is preliminary data.</text>
</comment>
<dbReference type="Pfam" id="PF00067">
    <property type="entry name" value="p450"/>
    <property type="match status" value="1"/>
</dbReference>
<name>A0A9P9CZW2_9HYPO</name>
<dbReference type="Gene3D" id="1.20.990.10">
    <property type="entry name" value="NADPH-cytochrome p450 Reductase, Chain A, domain 3"/>
    <property type="match status" value="1"/>
</dbReference>
<dbReference type="InterPro" id="IPR036396">
    <property type="entry name" value="Cyt_P450_sf"/>
</dbReference>
<dbReference type="GO" id="GO:0016705">
    <property type="term" value="F:oxidoreductase activity, acting on paired donors, with incorporation or reduction of molecular oxygen"/>
    <property type="evidence" value="ECO:0007669"/>
    <property type="project" value="InterPro"/>
</dbReference>
<dbReference type="InterPro" id="IPR017927">
    <property type="entry name" value="FAD-bd_FR_type"/>
</dbReference>
<organism evidence="11 12">
    <name type="scientific">Dactylonectria macrodidyma</name>
    <dbReference type="NCBI Taxonomy" id="307937"/>
    <lineage>
        <taxon>Eukaryota</taxon>
        <taxon>Fungi</taxon>
        <taxon>Dikarya</taxon>
        <taxon>Ascomycota</taxon>
        <taxon>Pezizomycotina</taxon>
        <taxon>Sordariomycetes</taxon>
        <taxon>Hypocreomycetidae</taxon>
        <taxon>Hypocreales</taxon>
        <taxon>Nectriaceae</taxon>
        <taxon>Dactylonectria</taxon>
    </lineage>
</organism>
<gene>
    <name evidence="11" type="ORF">EDB81DRAFT_954164</name>
</gene>
<dbReference type="GO" id="GO:0010181">
    <property type="term" value="F:FMN binding"/>
    <property type="evidence" value="ECO:0007669"/>
    <property type="project" value="TreeGrafter"/>
</dbReference>
<dbReference type="OrthoDB" id="1470350at2759"/>
<dbReference type="GO" id="GO:0005829">
    <property type="term" value="C:cytosol"/>
    <property type="evidence" value="ECO:0007669"/>
    <property type="project" value="TreeGrafter"/>
</dbReference>
<dbReference type="InterPro" id="IPR001128">
    <property type="entry name" value="Cyt_P450"/>
</dbReference>
<dbReference type="EMBL" id="JAGMUV010000048">
    <property type="protein sequence ID" value="KAH7109942.1"/>
    <property type="molecule type" value="Genomic_DNA"/>
</dbReference>
<evidence type="ECO:0000256" key="1">
    <source>
        <dbReference type="ARBA" id="ARBA00001974"/>
    </source>
</evidence>
<dbReference type="InterPro" id="IPR002110">
    <property type="entry name" value="Ankyrin_rpt"/>
</dbReference>
<dbReference type="InterPro" id="IPR023173">
    <property type="entry name" value="NADPH_Cyt_P450_Rdtase_alpha"/>
</dbReference>
<comment type="cofactor">
    <cofactor evidence="1">
        <name>FAD</name>
        <dbReference type="ChEBI" id="CHEBI:57692"/>
    </cofactor>
</comment>
<keyword evidence="7" id="KW-0560">Oxidoreductase</keyword>
<dbReference type="PROSITE" id="PS51384">
    <property type="entry name" value="FAD_FR"/>
    <property type="match status" value="1"/>
</dbReference>
<comment type="similarity">
    <text evidence="2">In the N-terminal section; belongs to the cytochrome P450 family.</text>
</comment>
<evidence type="ECO:0000259" key="10">
    <source>
        <dbReference type="PROSITE" id="PS51384"/>
    </source>
</evidence>
<keyword evidence="9" id="KW-0040">ANK repeat</keyword>
<feature type="repeat" description="ANK" evidence="9">
    <location>
        <begin position="603"/>
        <end position="635"/>
    </location>
</feature>
<dbReference type="GO" id="GO:0004497">
    <property type="term" value="F:monooxygenase activity"/>
    <property type="evidence" value="ECO:0007669"/>
    <property type="project" value="InterPro"/>
</dbReference>
<dbReference type="GO" id="GO:0005506">
    <property type="term" value="F:iron ion binding"/>
    <property type="evidence" value="ECO:0007669"/>
    <property type="project" value="InterPro"/>
</dbReference>
<proteinExistence type="inferred from homology"/>
<dbReference type="Gene3D" id="3.40.50.80">
    <property type="entry name" value="Nucleotide-binding domain of ferredoxin-NADP reductase (FNR) module"/>
    <property type="match status" value="1"/>
</dbReference>
<dbReference type="InterPro" id="IPR017938">
    <property type="entry name" value="Riboflavin_synthase-like_b-brl"/>
</dbReference>
<evidence type="ECO:0000256" key="2">
    <source>
        <dbReference type="ARBA" id="ARBA00010018"/>
    </source>
</evidence>
<evidence type="ECO:0000313" key="11">
    <source>
        <dbReference type="EMBL" id="KAH7109942.1"/>
    </source>
</evidence>
<keyword evidence="3" id="KW-0813">Transport</keyword>
<feature type="repeat" description="ANK" evidence="9">
    <location>
        <begin position="570"/>
        <end position="602"/>
    </location>
</feature>
<dbReference type="PANTHER" id="PTHR19384:SF127">
    <property type="entry name" value="BIFUNCTIONAL CYTOCHROME P450_NADPH--P450 REDUCTASE"/>
    <property type="match status" value="1"/>
</dbReference>
<evidence type="ECO:0000256" key="4">
    <source>
        <dbReference type="ARBA" id="ARBA00022630"/>
    </source>
</evidence>
<accession>A0A9P9CZW2</accession>
<keyword evidence="12" id="KW-1185">Reference proteome</keyword>
<reference evidence="11" key="1">
    <citation type="journal article" date="2021" name="Nat. Commun.">
        <title>Genetic determinants of endophytism in the Arabidopsis root mycobiome.</title>
        <authorList>
            <person name="Mesny F."/>
            <person name="Miyauchi S."/>
            <person name="Thiergart T."/>
            <person name="Pickel B."/>
            <person name="Atanasova L."/>
            <person name="Karlsson M."/>
            <person name="Huettel B."/>
            <person name="Barry K.W."/>
            <person name="Haridas S."/>
            <person name="Chen C."/>
            <person name="Bauer D."/>
            <person name="Andreopoulos W."/>
            <person name="Pangilinan J."/>
            <person name="LaButti K."/>
            <person name="Riley R."/>
            <person name="Lipzen A."/>
            <person name="Clum A."/>
            <person name="Drula E."/>
            <person name="Henrissat B."/>
            <person name="Kohler A."/>
            <person name="Grigoriev I.V."/>
            <person name="Martin F.M."/>
            <person name="Hacquard S."/>
        </authorList>
    </citation>
    <scope>NUCLEOTIDE SEQUENCE</scope>
    <source>
        <strain evidence="11">MPI-CAGE-AT-0147</strain>
    </source>
</reference>